<dbReference type="Proteomes" id="UP000646776">
    <property type="component" value="Unassembled WGS sequence"/>
</dbReference>
<evidence type="ECO:0008006" key="3">
    <source>
        <dbReference type="Google" id="ProtNLM"/>
    </source>
</evidence>
<evidence type="ECO:0000313" key="2">
    <source>
        <dbReference type="Proteomes" id="UP000646776"/>
    </source>
</evidence>
<accession>A0A918M1L4</accession>
<dbReference type="RefSeq" id="WP_189718149.1">
    <property type="nucleotide sequence ID" value="NZ_BMSA01000050.1"/>
</dbReference>
<organism evidence="1 2">
    <name type="scientific">Streptomyces phaeofaciens</name>
    <dbReference type="NCBI Taxonomy" id="68254"/>
    <lineage>
        <taxon>Bacteria</taxon>
        <taxon>Bacillati</taxon>
        <taxon>Actinomycetota</taxon>
        <taxon>Actinomycetes</taxon>
        <taxon>Kitasatosporales</taxon>
        <taxon>Streptomycetaceae</taxon>
        <taxon>Streptomyces</taxon>
    </lineage>
</organism>
<dbReference type="EMBL" id="BMSA01000050">
    <property type="protein sequence ID" value="GGT96050.1"/>
    <property type="molecule type" value="Genomic_DNA"/>
</dbReference>
<comment type="caution">
    <text evidence="1">The sequence shown here is derived from an EMBL/GenBank/DDBJ whole genome shotgun (WGS) entry which is preliminary data.</text>
</comment>
<proteinExistence type="predicted"/>
<name>A0A918M1L4_9ACTN</name>
<keyword evidence="2" id="KW-1185">Reference proteome</keyword>
<gene>
    <name evidence="1" type="ORF">GCM10010226_87060</name>
</gene>
<evidence type="ECO:0000313" key="1">
    <source>
        <dbReference type="EMBL" id="GGT96050.1"/>
    </source>
</evidence>
<reference evidence="1" key="2">
    <citation type="submission" date="2020-09" db="EMBL/GenBank/DDBJ databases">
        <authorList>
            <person name="Sun Q."/>
            <person name="Ohkuma M."/>
        </authorList>
    </citation>
    <scope>NUCLEOTIDE SEQUENCE</scope>
    <source>
        <strain evidence="1">JCM 4125</strain>
    </source>
</reference>
<sequence>MPPPQAAVSGRSLWARPVAQDWVQERDRSPESAAAKLDSGDSDLSIGLAELRQRLARRFFGTLWERPDWRKRWARRFRTESAVQEIADELALGCGRRYRQHHRRP</sequence>
<protein>
    <recommendedName>
        <fullName evidence="3">Transposase</fullName>
    </recommendedName>
</protein>
<reference evidence="1" key="1">
    <citation type="journal article" date="2014" name="Int. J. Syst. Evol. Microbiol.">
        <title>Complete genome sequence of Corynebacterium casei LMG S-19264T (=DSM 44701T), isolated from a smear-ripened cheese.</title>
        <authorList>
            <consortium name="US DOE Joint Genome Institute (JGI-PGF)"/>
            <person name="Walter F."/>
            <person name="Albersmeier A."/>
            <person name="Kalinowski J."/>
            <person name="Ruckert C."/>
        </authorList>
    </citation>
    <scope>NUCLEOTIDE SEQUENCE</scope>
    <source>
        <strain evidence="1">JCM 4125</strain>
    </source>
</reference>
<dbReference type="AlphaFoldDB" id="A0A918M1L4"/>